<evidence type="ECO:0000313" key="11">
    <source>
        <dbReference type="Proteomes" id="UP001283361"/>
    </source>
</evidence>
<evidence type="ECO:0000259" key="9">
    <source>
        <dbReference type="Pfam" id="PF07540"/>
    </source>
</evidence>
<evidence type="ECO:0000313" key="10">
    <source>
        <dbReference type="EMBL" id="KAK3743114.1"/>
    </source>
</evidence>
<feature type="compositionally biased region" description="Basic and acidic residues" evidence="7">
    <location>
        <begin position="167"/>
        <end position="186"/>
    </location>
</feature>
<feature type="compositionally biased region" description="Basic residues" evidence="7">
    <location>
        <begin position="29"/>
        <end position="54"/>
    </location>
</feature>
<dbReference type="AlphaFoldDB" id="A0AAE1CX94"/>
<dbReference type="PIRSF" id="PIRSF028977">
    <property type="entry name" value="Nucleolar_complex_p3"/>
    <property type="match status" value="1"/>
</dbReference>
<evidence type="ECO:0000256" key="7">
    <source>
        <dbReference type="SAM" id="MobiDB-lite"/>
    </source>
</evidence>
<evidence type="ECO:0000259" key="8">
    <source>
        <dbReference type="Pfam" id="PF03914"/>
    </source>
</evidence>
<comment type="caution">
    <text evidence="10">The sequence shown here is derived from an EMBL/GenBank/DDBJ whole genome shotgun (WGS) entry which is preliminary data.</text>
</comment>
<evidence type="ECO:0000256" key="4">
    <source>
        <dbReference type="ARBA" id="ARBA00023242"/>
    </source>
</evidence>
<dbReference type="PANTHER" id="PTHR14428">
    <property type="entry name" value="NUCLEOLAR COMPLEX PROTEIN 3"/>
    <property type="match status" value="1"/>
</dbReference>
<dbReference type="EMBL" id="JAWDGP010006323">
    <property type="protein sequence ID" value="KAK3743114.1"/>
    <property type="molecule type" value="Genomic_DNA"/>
</dbReference>
<keyword evidence="3 6" id="KW-0175">Coiled coil</keyword>
<organism evidence="10 11">
    <name type="scientific">Elysia crispata</name>
    <name type="common">lettuce slug</name>
    <dbReference type="NCBI Taxonomy" id="231223"/>
    <lineage>
        <taxon>Eukaryota</taxon>
        <taxon>Metazoa</taxon>
        <taxon>Spiralia</taxon>
        <taxon>Lophotrochozoa</taxon>
        <taxon>Mollusca</taxon>
        <taxon>Gastropoda</taxon>
        <taxon>Heterobranchia</taxon>
        <taxon>Euthyneura</taxon>
        <taxon>Panpulmonata</taxon>
        <taxon>Sacoglossa</taxon>
        <taxon>Placobranchoidea</taxon>
        <taxon>Plakobranchidae</taxon>
        <taxon>Elysia</taxon>
    </lineage>
</organism>
<comment type="subcellular location">
    <subcellularLocation>
        <location evidence="1 5">Nucleus</location>
        <location evidence="1 5">Nucleolus</location>
    </subcellularLocation>
</comment>
<dbReference type="InterPro" id="IPR011501">
    <property type="entry name" value="Noc3_N"/>
</dbReference>
<dbReference type="Pfam" id="PF07540">
    <property type="entry name" value="NOC3p"/>
    <property type="match status" value="1"/>
</dbReference>
<evidence type="ECO:0000256" key="6">
    <source>
        <dbReference type="SAM" id="Coils"/>
    </source>
</evidence>
<dbReference type="SUPFAM" id="SSF48371">
    <property type="entry name" value="ARM repeat"/>
    <property type="match status" value="1"/>
</dbReference>
<dbReference type="GO" id="GO:0005730">
    <property type="term" value="C:nucleolus"/>
    <property type="evidence" value="ECO:0007669"/>
    <property type="project" value="UniProtKB-SubCell"/>
</dbReference>
<dbReference type="GO" id="GO:0006270">
    <property type="term" value="P:DNA replication initiation"/>
    <property type="evidence" value="ECO:0007669"/>
    <property type="project" value="TreeGrafter"/>
</dbReference>
<evidence type="ECO:0000256" key="5">
    <source>
        <dbReference type="PIRNR" id="PIRNR028977"/>
    </source>
</evidence>
<evidence type="ECO:0000256" key="1">
    <source>
        <dbReference type="ARBA" id="ARBA00004604"/>
    </source>
</evidence>
<dbReference type="Pfam" id="PF03914">
    <property type="entry name" value="CBF"/>
    <property type="match status" value="1"/>
</dbReference>
<comment type="similarity">
    <text evidence="2 5">Belongs to the CBF/MAK21 family.</text>
</comment>
<accession>A0AAE1CX94</accession>
<dbReference type="GO" id="GO:0003682">
    <property type="term" value="F:chromatin binding"/>
    <property type="evidence" value="ECO:0007669"/>
    <property type="project" value="TreeGrafter"/>
</dbReference>
<feature type="domain" description="Nucleolar complex-associated protein 3 N-terminal" evidence="9">
    <location>
        <begin position="233"/>
        <end position="327"/>
    </location>
</feature>
<feature type="domain" description="CCAAT-binding factor" evidence="8">
    <location>
        <begin position="577"/>
        <end position="728"/>
    </location>
</feature>
<dbReference type="InterPro" id="IPR005612">
    <property type="entry name" value="CCAAT-binding_factor"/>
</dbReference>
<evidence type="ECO:0000256" key="2">
    <source>
        <dbReference type="ARBA" id="ARBA00007797"/>
    </source>
</evidence>
<gene>
    <name evidence="10" type="ORF">RRG08_063976</name>
</gene>
<dbReference type="InterPro" id="IPR016903">
    <property type="entry name" value="Nucleolar_cplx-assoc_3"/>
</dbReference>
<feature type="region of interest" description="Disordered" evidence="7">
    <location>
        <begin position="1"/>
        <end position="146"/>
    </location>
</feature>
<feature type="coiled-coil region" evidence="6">
    <location>
        <begin position="469"/>
        <end position="509"/>
    </location>
</feature>
<dbReference type="Proteomes" id="UP001283361">
    <property type="component" value="Unassembled WGS sequence"/>
</dbReference>
<proteinExistence type="inferred from homology"/>
<evidence type="ECO:0000256" key="3">
    <source>
        <dbReference type="ARBA" id="ARBA00023054"/>
    </source>
</evidence>
<keyword evidence="4" id="KW-0539">Nucleus</keyword>
<dbReference type="PANTHER" id="PTHR14428:SF5">
    <property type="entry name" value="NUCLEOLAR COMPLEX PROTEIN 3 HOMOLOG"/>
    <property type="match status" value="1"/>
</dbReference>
<protein>
    <recommendedName>
        <fullName evidence="5">Nucleolar complex protein 3 homolog</fullName>
        <shortName evidence="5">NOC3 protein homolog</shortName>
    </recommendedName>
</protein>
<name>A0AAE1CX94_9GAST</name>
<keyword evidence="11" id="KW-1185">Reference proteome</keyword>
<sequence>MAPIVQHKNKAKKVKEKPGSHKASAGKLANKKTSRLAKQGKLKLADKKRKRKKLAHDLKQQKQEASQHTYMNGKTGDEEDDPTKDETDSSDENTEFFNHLRNAKEFARLDLSNDATKARGKKRKRIPENEEKDYEQQPRSFATEENSEMRMLLPIIVKGRVIKQMTERGDALEKEGEKEDLYKGPPDEEDSETTADLAVDEKTDGNKEEEEDMLASLTPAQLFAYRKRKIALAKERIASLAQGIIEDPQNNMRKLKELRLMLGDSSSGICLTVRKYAIVSLMEVFKDIVPGYRLRIPTEKETAQRVKKETKSLWDYEASFLLSYRIYLSFLELMAKGKPIADKSFLTKHGIQNLTLPLEAHKELSKLSLKCLSTMLVNHSHFNYRGNIITTIVPMMNHSNQELSAIACETVKTVFIQDKSGEVTLEVVKAIGKMAKKLEFEMQPQVLETFLTLNIKEIDLTTPEEKKKMLKKEKMLKFSRRERKRLKQKEKLDKELLETKATANKQQKLKLHTEIIQAVFETYIRVIKLAAESILLPVVLEGLARFAHLINIEYFDSLFSALNNLIESQVLTDREMLHCMQTAFTILSGQGTVINIDPSRFYKHFYCALLSVHAGQSSEMTPIVLECLYTMIHKRRKQMSQQRILAFIKRLCTLCLQQNPESAISFLAAVRQFVHAYKYSDILFDTEAQGSGVYLPELEDPEHCCANTTTLWELHLLRHHYDPSIRRYSQHMLHGAPLAGEHQLRQDLARKSPSELYESLSNLAVFNQNIPEKPPKTKKMKYSSGFVNETFGNYLKSVLEAASPNVPKELYQHLMNRQTGT</sequence>
<feature type="region of interest" description="Disordered" evidence="7">
    <location>
        <begin position="167"/>
        <end position="213"/>
    </location>
</feature>
<feature type="compositionally biased region" description="Acidic residues" evidence="7">
    <location>
        <begin position="77"/>
        <end position="94"/>
    </location>
</feature>
<feature type="compositionally biased region" description="Polar residues" evidence="7">
    <location>
        <begin position="63"/>
        <end position="72"/>
    </location>
</feature>
<reference evidence="10" key="1">
    <citation type="journal article" date="2023" name="G3 (Bethesda)">
        <title>A reference genome for the long-term kleptoplast-retaining sea slug Elysia crispata morphotype clarki.</title>
        <authorList>
            <person name="Eastman K.E."/>
            <person name="Pendleton A.L."/>
            <person name="Shaikh M.A."/>
            <person name="Suttiyut T."/>
            <person name="Ogas R."/>
            <person name="Tomko P."/>
            <person name="Gavelis G."/>
            <person name="Widhalm J.R."/>
            <person name="Wisecaver J.H."/>
        </authorList>
    </citation>
    <scope>NUCLEOTIDE SEQUENCE</scope>
    <source>
        <strain evidence="10">ECLA1</strain>
    </source>
</reference>
<dbReference type="InterPro" id="IPR016024">
    <property type="entry name" value="ARM-type_fold"/>
</dbReference>